<gene>
    <name evidence="4" type="ORF">DJ019_19605</name>
</gene>
<evidence type="ECO:0000256" key="3">
    <source>
        <dbReference type="RuleBase" id="RU003707"/>
    </source>
</evidence>
<dbReference type="Gene3D" id="1.10.12.10">
    <property type="entry name" value="Lyase 2-enoyl-coa Hydratase, Chain A, domain 2"/>
    <property type="match status" value="1"/>
</dbReference>
<proteinExistence type="inferred from homology"/>
<dbReference type="PANTHER" id="PTHR11941">
    <property type="entry name" value="ENOYL-COA HYDRATASE-RELATED"/>
    <property type="match status" value="1"/>
</dbReference>
<dbReference type="InterPro" id="IPR001753">
    <property type="entry name" value="Enoyl-CoA_hydra/iso"/>
</dbReference>
<dbReference type="EMBL" id="QFYS01000012">
    <property type="protein sequence ID" value="RAK62337.1"/>
    <property type="molecule type" value="Genomic_DNA"/>
</dbReference>
<dbReference type="PANTHER" id="PTHR11941:SF54">
    <property type="entry name" value="ENOYL-COA HYDRATASE, MITOCHONDRIAL"/>
    <property type="match status" value="1"/>
</dbReference>
<accession>A0A328B614</accession>
<dbReference type="GO" id="GO:0016853">
    <property type="term" value="F:isomerase activity"/>
    <property type="evidence" value="ECO:0007669"/>
    <property type="project" value="UniProtKB-KW"/>
</dbReference>
<dbReference type="Proteomes" id="UP000249524">
    <property type="component" value="Unassembled WGS sequence"/>
</dbReference>
<evidence type="ECO:0000313" key="4">
    <source>
        <dbReference type="EMBL" id="RAK62337.1"/>
    </source>
</evidence>
<dbReference type="InterPro" id="IPR014748">
    <property type="entry name" value="Enoyl-CoA_hydra_C"/>
</dbReference>
<keyword evidence="4" id="KW-0413">Isomerase</keyword>
<dbReference type="InterPro" id="IPR029045">
    <property type="entry name" value="ClpP/crotonase-like_dom_sf"/>
</dbReference>
<name>A0A328B614_9CAUL</name>
<evidence type="ECO:0000256" key="1">
    <source>
        <dbReference type="ARBA" id="ARBA00005254"/>
    </source>
</evidence>
<dbReference type="PROSITE" id="PS00166">
    <property type="entry name" value="ENOYL_COA_HYDRATASE"/>
    <property type="match status" value="1"/>
</dbReference>
<dbReference type="CDD" id="cd06558">
    <property type="entry name" value="crotonase-like"/>
    <property type="match status" value="1"/>
</dbReference>
<dbReference type="Gene3D" id="3.90.226.10">
    <property type="entry name" value="2-enoyl-CoA Hydratase, Chain A, domain 1"/>
    <property type="match status" value="1"/>
</dbReference>
<protein>
    <submittedName>
        <fullName evidence="4">Enoyl-CoA hydratase/isomerase family protein</fullName>
    </submittedName>
</protein>
<reference evidence="4 5" key="1">
    <citation type="submission" date="2018-05" db="EMBL/GenBank/DDBJ databases">
        <authorList>
            <person name="Lanie J.A."/>
            <person name="Ng W.-L."/>
            <person name="Kazmierczak K.M."/>
            <person name="Andrzejewski T.M."/>
            <person name="Davidsen T.M."/>
            <person name="Wayne K.J."/>
            <person name="Tettelin H."/>
            <person name="Glass J.I."/>
            <person name="Rusch D."/>
            <person name="Podicherti R."/>
            <person name="Tsui H.-C.T."/>
            <person name="Winkler M.E."/>
        </authorList>
    </citation>
    <scope>NUCLEOTIDE SEQUENCE [LARGE SCALE GENOMIC DNA]</scope>
    <source>
        <strain evidence="4 5">BUT-10</strain>
    </source>
</reference>
<keyword evidence="2" id="KW-0456">Lyase</keyword>
<keyword evidence="5" id="KW-1185">Reference proteome</keyword>
<evidence type="ECO:0000256" key="2">
    <source>
        <dbReference type="ARBA" id="ARBA00023239"/>
    </source>
</evidence>
<comment type="similarity">
    <text evidence="1 3">Belongs to the enoyl-CoA hydratase/isomerase family.</text>
</comment>
<sequence>MSPISTGGRMGEERLEGDWTYVRVEQREHVVEVALARTEARNALNGELMAELTEVARRLRLRTDVRAVILTGSADYFSAGADLSASEARRAQPSLIESRRAVMAGPDMCRAWAEIEAVTIAAIEGYCIGGGAALALSCDFRVMGEGAYLRLPEVPLGMNMSWRSLPGIVALVGPSRAKQFVMFGEAVDAARCLDWGFADEAVGKGMALAAARAWAAKVAGLPPLPVRMTKEAVNAISAATAQASIYMDRDQYLLATSSQDFREGVAAFREKRPGRFTGE</sequence>
<dbReference type="OrthoDB" id="9802898at2"/>
<dbReference type="InterPro" id="IPR018376">
    <property type="entry name" value="Enoyl-CoA_hyd/isom_CS"/>
</dbReference>
<comment type="caution">
    <text evidence="4">The sequence shown here is derived from an EMBL/GenBank/DDBJ whole genome shotgun (WGS) entry which is preliminary data.</text>
</comment>
<organism evidence="4 5">
    <name type="scientific">Phenylobacterium kunshanense</name>
    <dbReference type="NCBI Taxonomy" id="1445034"/>
    <lineage>
        <taxon>Bacteria</taxon>
        <taxon>Pseudomonadati</taxon>
        <taxon>Pseudomonadota</taxon>
        <taxon>Alphaproteobacteria</taxon>
        <taxon>Caulobacterales</taxon>
        <taxon>Caulobacteraceae</taxon>
        <taxon>Phenylobacterium</taxon>
    </lineage>
</organism>
<dbReference type="GO" id="GO:0006635">
    <property type="term" value="P:fatty acid beta-oxidation"/>
    <property type="evidence" value="ECO:0007669"/>
    <property type="project" value="TreeGrafter"/>
</dbReference>
<dbReference type="Pfam" id="PF00378">
    <property type="entry name" value="ECH_1"/>
    <property type="match status" value="1"/>
</dbReference>
<dbReference type="SUPFAM" id="SSF52096">
    <property type="entry name" value="ClpP/crotonase"/>
    <property type="match status" value="1"/>
</dbReference>
<dbReference type="AlphaFoldDB" id="A0A328B614"/>
<evidence type="ECO:0000313" key="5">
    <source>
        <dbReference type="Proteomes" id="UP000249524"/>
    </source>
</evidence>
<dbReference type="GO" id="GO:0016829">
    <property type="term" value="F:lyase activity"/>
    <property type="evidence" value="ECO:0007669"/>
    <property type="project" value="UniProtKB-KW"/>
</dbReference>